<gene>
    <name evidence="5" type="ORF">A2480_00500</name>
</gene>
<feature type="transmembrane region" description="Helical" evidence="3">
    <location>
        <begin position="6"/>
        <end position="27"/>
    </location>
</feature>
<keyword evidence="3" id="KW-0472">Membrane</keyword>
<keyword evidence="1" id="KW-0479">Metal-binding</keyword>
<dbReference type="GO" id="GO:0008758">
    <property type="term" value="F:UDP-2,3-diacylglucosamine hydrolase activity"/>
    <property type="evidence" value="ECO:0007669"/>
    <property type="project" value="TreeGrafter"/>
</dbReference>
<keyword evidence="3" id="KW-0812">Transmembrane</keyword>
<proteinExistence type="predicted"/>
<feature type="domain" description="Calcineurin-like phosphoesterase" evidence="4">
    <location>
        <begin position="81"/>
        <end position="237"/>
    </location>
</feature>
<dbReference type="AlphaFoldDB" id="A0A1F7WGH9"/>
<dbReference type="PANTHER" id="PTHR31302">
    <property type="entry name" value="TRANSMEMBRANE PROTEIN WITH METALLOPHOSPHOESTERASE DOMAIN-RELATED"/>
    <property type="match status" value="1"/>
</dbReference>
<name>A0A1F7WGH9_9BACT</name>
<dbReference type="EMBL" id="MGFG01000016">
    <property type="protein sequence ID" value="OGM01145.1"/>
    <property type="molecule type" value="Genomic_DNA"/>
</dbReference>
<dbReference type="PANTHER" id="PTHR31302:SF31">
    <property type="entry name" value="PHOSPHODIESTERASE YAEI"/>
    <property type="match status" value="1"/>
</dbReference>
<organism evidence="5 6">
    <name type="scientific">Candidatus Uhrbacteria bacterium RIFOXYC2_FULL_47_19</name>
    <dbReference type="NCBI Taxonomy" id="1802424"/>
    <lineage>
        <taxon>Bacteria</taxon>
        <taxon>Candidatus Uhriibacteriota</taxon>
    </lineage>
</organism>
<reference evidence="5 6" key="1">
    <citation type="journal article" date="2016" name="Nat. Commun.">
        <title>Thousands of microbial genomes shed light on interconnected biogeochemical processes in an aquifer system.</title>
        <authorList>
            <person name="Anantharaman K."/>
            <person name="Brown C.T."/>
            <person name="Hug L.A."/>
            <person name="Sharon I."/>
            <person name="Castelle C.J."/>
            <person name="Probst A.J."/>
            <person name="Thomas B.C."/>
            <person name="Singh A."/>
            <person name="Wilkins M.J."/>
            <person name="Karaoz U."/>
            <person name="Brodie E.L."/>
            <person name="Williams K.H."/>
            <person name="Hubbard S.S."/>
            <person name="Banfield J.F."/>
        </authorList>
    </citation>
    <scope>NUCLEOTIDE SEQUENCE [LARGE SCALE GENOMIC DNA]</scope>
</reference>
<evidence type="ECO:0000313" key="6">
    <source>
        <dbReference type="Proteomes" id="UP000176988"/>
    </source>
</evidence>
<evidence type="ECO:0000256" key="3">
    <source>
        <dbReference type="SAM" id="Phobius"/>
    </source>
</evidence>
<dbReference type="Gene3D" id="3.60.21.10">
    <property type="match status" value="1"/>
</dbReference>
<dbReference type="InterPro" id="IPR051158">
    <property type="entry name" value="Metallophosphoesterase_sf"/>
</dbReference>
<feature type="transmembrane region" description="Helical" evidence="3">
    <location>
        <begin position="39"/>
        <end position="57"/>
    </location>
</feature>
<comment type="caution">
    <text evidence="5">The sequence shown here is derived from an EMBL/GenBank/DDBJ whole genome shotgun (WGS) entry which is preliminary data.</text>
</comment>
<dbReference type="InterPro" id="IPR004843">
    <property type="entry name" value="Calcineurin-like_PHP"/>
</dbReference>
<evidence type="ECO:0000256" key="1">
    <source>
        <dbReference type="ARBA" id="ARBA00022723"/>
    </source>
</evidence>
<dbReference type="GO" id="GO:0009245">
    <property type="term" value="P:lipid A biosynthetic process"/>
    <property type="evidence" value="ECO:0007669"/>
    <property type="project" value="TreeGrafter"/>
</dbReference>
<dbReference type="SUPFAM" id="SSF56300">
    <property type="entry name" value="Metallo-dependent phosphatases"/>
    <property type="match status" value="1"/>
</dbReference>
<evidence type="ECO:0000313" key="5">
    <source>
        <dbReference type="EMBL" id="OGM01145.1"/>
    </source>
</evidence>
<protein>
    <recommendedName>
        <fullName evidence="4">Calcineurin-like phosphoesterase domain-containing protein</fullName>
    </recommendedName>
</protein>
<evidence type="ECO:0000259" key="4">
    <source>
        <dbReference type="Pfam" id="PF00149"/>
    </source>
</evidence>
<dbReference type="InterPro" id="IPR029052">
    <property type="entry name" value="Metallo-depent_PP-like"/>
</dbReference>
<accession>A0A1F7WGH9</accession>
<dbReference type="GO" id="GO:0046872">
    <property type="term" value="F:metal ion binding"/>
    <property type="evidence" value="ECO:0007669"/>
    <property type="project" value="UniProtKB-KW"/>
</dbReference>
<dbReference type="Pfam" id="PF00149">
    <property type="entry name" value="Metallophos"/>
    <property type="match status" value="1"/>
</dbReference>
<sequence length="299" mass="33402">MNLSLWFDLTIVLVLAGVPLYLVWFRYRWVRIMARGPHVFLVLLLSLIWLVMVYGSLVEPHRLVVRHQSIIIGPGDSRLSLVLVSDSHLGLYRHADWLQKVINRINSLEPDVVVVLGDIVDGEHGLRELVPLNKIESQLGTFAVLGNTDYRVGAIDVRRAVESQSVEVLTNEWVRLGENGPVLAGLDDIWYGTPDWETTFQRIPSGVPVILAVHNPDPADRAEYNGVDLMISGHTHGGQVRLPFIGPSVPLPTTLGQQYDQGFFPYGKMSLFITSGVGESTVRARLFNPPEIVQLEVVY</sequence>
<dbReference type="GO" id="GO:0016020">
    <property type="term" value="C:membrane"/>
    <property type="evidence" value="ECO:0007669"/>
    <property type="project" value="GOC"/>
</dbReference>
<keyword evidence="3" id="KW-1133">Transmembrane helix</keyword>
<dbReference type="CDD" id="cd07385">
    <property type="entry name" value="MPP_YkuE_C"/>
    <property type="match status" value="1"/>
</dbReference>
<dbReference type="STRING" id="1802424.A2480_00500"/>
<dbReference type="Proteomes" id="UP000176988">
    <property type="component" value="Unassembled WGS sequence"/>
</dbReference>
<evidence type="ECO:0000256" key="2">
    <source>
        <dbReference type="ARBA" id="ARBA00022801"/>
    </source>
</evidence>
<keyword evidence="2" id="KW-0378">Hydrolase</keyword>